<evidence type="ECO:0000259" key="3">
    <source>
        <dbReference type="PROSITE" id="PS50132"/>
    </source>
</evidence>
<dbReference type="InterPro" id="IPR036390">
    <property type="entry name" value="WH_DNA-bd_sf"/>
</dbReference>
<dbReference type="SUPFAM" id="SSF46785">
    <property type="entry name" value="Winged helix' DNA-binding domain"/>
    <property type="match status" value="1"/>
</dbReference>
<feature type="region of interest" description="Disordered" evidence="2">
    <location>
        <begin position="414"/>
        <end position="442"/>
    </location>
</feature>
<evidence type="ECO:0000313" key="5">
    <source>
        <dbReference type="EMBL" id="SCU85231.1"/>
    </source>
</evidence>
<dbReference type="InterPro" id="IPR000591">
    <property type="entry name" value="DEP_dom"/>
</dbReference>
<feature type="domain" description="DEP" evidence="4">
    <location>
        <begin position="304"/>
        <end position="388"/>
    </location>
</feature>
<dbReference type="SMART" id="SM00315">
    <property type="entry name" value="RGS"/>
    <property type="match status" value="1"/>
</dbReference>
<protein>
    <submittedName>
        <fullName evidence="5">LAME_0D00606g1_1</fullName>
    </submittedName>
</protein>
<dbReference type="Proteomes" id="UP000191144">
    <property type="component" value="Chromosome D"/>
</dbReference>
<evidence type="ECO:0000313" key="6">
    <source>
        <dbReference type="Proteomes" id="UP000191144"/>
    </source>
</evidence>
<organism evidence="5 6">
    <name type="scientific">Lachancea meyersii CBS 8951</name>
    <dbReference type="NCBI Taxonomy" id="1266667"/>
    <lineage>
        <taxon>Eukaryota</taxon>
        <taxon>Fungi</taxon>
        <taxon>Dikarya</taxon>
        <taxon>Ascomycota</taxon>
        <taxon>Saccharomycotina</taxon>
        <taxon>Saccharomycetes</taxon>
        <taxon>Saccharomycetales</taxon>
        <taxon>Saccharomycetaceae</taxon>
        <taxon>Lachancea</taxon>
    </lineage>
</organism>
<dbReference type="GO" id="GO:0030695">
    <property type="term" value="F:GTPase regulator activity"/>
    <property type="evidence" value="ECO:0007669"/>
    <property type="project" value="UniProtKB-ARBA"/>
</dbReference>
<dbReference type="Gene3D" id="1.10.10.10">
    <property type="entry name" value="Winged helix-like DNA-binding domain superfamily/Winged helix DNA-binding domain"/>
    <property type="match status" value="1"/>
</dbReference>
<sequence length="697" mass="78924">MLAERQSRSSNVKMNEEREGIGRFSPAPHELSSKTFKRTPTGLVFTEDLKRVFSILLICLDLKERPNVPHKNPLFPPFHKSYPFSFGLKEAISKMRDLMLQVDMTTTKVSVSYSIQPELARRMLKTFMDAKLLHVPADRTRAALKDGVAIQPTPKGVAVLQRYVRHTGLKDIPSILKSDLNTMELFTFERSSMTDAIIHSDYFVSLLFAKVMGLTKNVWSPDNSPDQVPTLANLLKCADDTFNFENVDFAWGAWDGSGNGPTPTLSHPDAYSIPKSQDQNRISPLTHRFFTNPDSTSHAQYYTSSSGLRLFKANNFADSRVSYDCVFSTKAVWQWLMDCTDIMYPKEAVTISSLFLRNGLMKPITLSPSGSYQHKFSIGTNCFFTLTQLGWESVQWSSGGIIKNEVVGADIRNVNSPRRLQDEETKQNLTDSGSDSGSDHKPGYFTDLTHVLRDPGMRYLFRRHLEKEFCAENLDVYIEIKKFLKRMTVLKNLLDTKTSKEPDNIEVMTAKHFSDLVVNTINHALFRQANECLETAYQIYSSFITPGAPYQLNIDHSLRESITEVILHPQPCMFISCPDENTITADCLNCVDPGADMVISNEQNSPAVRQSADQTNQLKHNNSEMVRRSLISTVNSDEIEGESFSSILKTLRLIYPLFERVASSMFQLMKIDSLPKFINSELYQEAAVMLNFEAKNE</sequence>
<dbReference type="Gene3D" id="1.10.167.10">
    <property type="entry name" value="Regulator of G-protein Signalling 4, domain 2"/>
    <property type="match status" value="1"/>
</dbReference>
<accession>A0A1G4J6N1</accession>
<feature type="region of interest" description="Disordered" evidence="2">
    <location>
        <begin position="1"/>
        <end position="27"/>
    </location>
</feature>
<reference evidence="6" key="1">
    <citation type="submission" date="2016-03" db="EMBL/GenBank/DDBJ databases">
        <authorList>
            <person name="Devillers Hugo."/>
        </authorList>
    </citation>
    <scope>NUCLEOTIDE SEQUENCE [LARGE SCALE GENOMIC DNA]</scope>
</reference>
<keyword evidence="6" id="KW-1185">Reference proteome</keyword>
<dbReference type="SMART" id="SM00049">
    <property type="entry name" value="DEP"/>
    <property type="match status" value="2"/>
</dbReference>
<dbReference type="InterPro" id="IPR058855">
    <property type="entry name" value="RGS1/SST2-like_Fungal-DR"/>
</dbReference>
<dbReference type="InterPro" id="IPR016137">
    <property type="entry name" value="RGS"/>
</dbReference>
<dbReference type="InterPro" id="IPR044926">
    <property type="entry name" value="RGS_subdomain_2"/>
</dbReference>
<feature type="compositionally biased region" description="Polar residues" evidence="2">
    <location>
        <begin position="427"/>
        <end position="436"/>
    </location>
</feature>
<dbReference type="Pfam" id="PF00615">
    <property type="entry name" value="RGS"/>
    <property type="match status" value="1"/>
</dbReference>
<name>A0A1G4J6N1_9SACH</name>
<gene>
    <name evidence="5" type="ORF">LAME_0D00606G</name>
</gene>
<dbReference type="PANTHER" id="PTHR10845:SF192">
    <property type="entry name" value="DOUBLE HIT, ISOFORM B"/>
    <property type="match status" value="1"/>
</dbReference>
<dbReference type="OrthoDB" id="196547at2759"/>
<evidence type="ECO:0000256" key="1">
    <source>
        <dbReference type="ARBA" id="ARBA00022700"/>
    </source>
</evidence>
<evidence type="ECO:0000256" key="2">
    <source>
        <dbReference type="SAM" id="MobiDB-lite"/>
    </source>
</evidence>
<dbReference type="Pfam" id="PF25889">
    <property type="entry name" value="WHD_Fungal_DR"/>
    <property type="match status" value="1"/>
</dbReference>
<dbReference type="InterPro" id="IPR036305">
    <property type="entry name" value="RGS_sf"/>
</dbReference>
<dbReference type="GO" id="GO:0035556">
    <property type="term" value="P:intracellular signal transduction"/>
    <property type="evidence" value="ECO:0007669"/>
    <property type="project" value="InterPro"/>
</dbReference>
<feature type="domain" description="RGS" evidence="3">
    <location>
        <begin position="447"/>
        <end position="687"/>
    </location>
</feature>
<evidence type="ECO:0000259" key="4">
    <source>
        <dbReference type="PROSITE" id="PS50186"/>
    </source>
</evidence>
<dbReference type="AlphaFoldDB" id="A0A1G4J6N1"/>
<keyword evidence="1" id="KW-0734">Signal transduction inhibitor</keyword>
<dbReference type="InterPro" id="IPR036388">
    <property type="entry name" value="WH-like_DNA-bd_sf"/>
</dbReference>
<proteinExistence type="predicted"/>
<dbReference type="SUPFAM" id="SSF48097">
    <property type="entry name" value="Regulator of G-protein signaling, RGS"/>
    <property type="match status" value="1"/>
</dbReference>
<dbReference type="CDD" id="cd04450">
    <property type="entry name" value="DEP_RGS7-like"/>
    <property type="match status" value="1"/>
</dbReference>
<dbReference type="GO" id="GO:0009968">
    <property type="term" value="P:negative regulation of signal transduction"/>
    <property type="evidence" value="ECO:0007669"/>
    <property type="project" value="UniProtKB-KW"/>
</dbReference>
<dbReference type="PROSITE" id="PS50132">
    <property type="entry name" value="RGS"/>
    <property type="match status" value="1"/>
</dbReference>
<dbReference type="PROSITE" id="PS50186">
    <property type="entry name" value="DEP"/>
    <property type="match status" value="1"/>
</dbReference>
<dbReference type="EMBL" id="LT598482">
    <property type="protein sequence ID" value="SCU85231.1"/>
    <property type="molecule type" value="Genomic_DNA"/>
</dbReference>
<dbReference type="PANTHER" id="PTHR10845">
    <property type="entry name" value="REGULATOR OF G PROTEIN SIGNALING"/>
    <property type="match status" value="1"/>
</dbReference>